<dbReference type="PANTHER" id="PTHR24177">
    <property type="entry name" value="CASKIN"/>
    <property type="match status" value="1"/>
</dbReference>
<feature type="domain" description="PGG" evidence="3">
    <location>
        <begin position="574"/>
        <end position="687"/>
    </location>
</feature>
<feature type="transmembrane region" description="Helical" evidence="2">
    <location>
        <begin position="694"/>
        <end position="712"/>
    </location>
</feature>
<dbReference type="InterPro" id="IPR026961">
    <property type="entry name" value="PGG_dom"/>
</dbReference>
<dbReference type="PANTHER" id="PTHR24177:SF252">
    <property type="entry name" value="PROTEIN ACCELERATED CELL DEATH 6-LIKE ISOFORM X1"/>
    <property type="match status" value="1"/>
</dbReference>
<dbReference type="PROSITE" id="PS50088">
    <property type="entry name" value="ANK_REPEAT"/>
    <property type="match status" value="1"/>
</dbReference>
<keyword evidence="1" id="KW-0040">ANK repeat</keyword>
<dbReference type="PROSITE" id="PS50297">
    <property type="entry name" value="ANK_REP_REGION"/>
    <property type="match status" value="1"/>
</dbReference>
<feature type="transmembrane region" description="Helical" evidence="2">
    <location>
        <begin position="620"/>
        <end position="648"/>
    </location>
</feature>
<comment type="caution">
    <text evidence="4">The sequence shown here is derived from an EMBL/GenBank/DDBJ whole genome shotgun (WGS) entry which is preliminary data.</text>
</comment>
<dbReference type="Gene3D" id="1.25.40.20">
    <property type="entry name" value="Ankyrin repeat-containing domain"/>
    <property type="match status" value="2"/>
</dbReference>
<dbReference type="OrthoDB" id="1925304at2759"/>
<dbReference type="SMART" id="SM00248">
    <property type="entry name" value="ANK"/>
    <property type="match status" value="4"/>
</dbReference>
<keyword evidence="2" id="KW-0812">Transmembrane</keyword>
<reference evidence="4 5" key="1">
    <citation type="journal article" date="2017" name="Genome Biol.">
        <title>New reference genome sequences of hot pepper reveal the massive evolution of plant disease-resistance genes by retroduplication.</title>
        <authorList>
            <person name="Kim S."/>
            <person name="Park J."/>
            <person name="Yeom S.I."/>
            <person name="Kim Y.M."/>
            <person name="Seo E."/>
            <person name="Kim K.T."/>
            <person name="Kim M.S."/>
            <person name="Lee J.M."/>
            <person name="Cheong K."/>
            <person name="Shin H.S."/>
            <person name="Kim S.B."/>
            <person name="Han K."/>
            <person name="Lee J."/>
            <person name="Park M."/>
            <person name="Lee H.A."/>
            <person name="Lee H.Y."/>
            <person name="Lee Y."/>
            <person name="Oh S."/>
            <person name="Lee J.H."/>
            <person name="Choi E."/>
            <person name="Choi E."/>
            <person name="Lee S.E."/>
            <person name="Jeon J."/>
            <person name="Kim H."/>
            <person name="Choi G."/>
            <person name="Song H."/>
            <person name="Lee J."/>
            <person name="Lee S.C."/>
            <person name="Kwon J.K."/>
            <person name="Lee H.Y."/>
            <person name="Koo N."/>
            <person name="Hong Y."/>
            <person name="Kim R.W."/>
            <person name="Kang W.H."/>
            <person name="Huh J.H."/>
            <person name="Kang B.C."/>
            <person name="Yang T.J."/>
            <person name="Lee Y.H."/>
            <person name="Bennetzen J.L."/>
            <person name="Choi D."/>
        </authorList>
    </citation>
    <scope>NUCLEOTIDE SEQUENCE [LARGE SCALE GENOMIC DNA]</scope>
    <source>
        <strain evidence="5">cv. PBC81</strain>
    </source>
</reference>
<keyword evidence="2" id="KW-1133">Transmembrane helix</keyword>
<feature type="repeat" description="ANK" evidence="1">
    <location>
        <begin position="244"/>
        <end position="271"/>
    </location>
</feature>
<evidence type="ECO:0000256" key="2">
    <source>
        <dbReference type="SAM" id="Phobius"/>
    </source>
</evidence>
<protein>
    <recommendedName>
        <fullName evidence="3">PGG domain-containing protein</fullName>
    </recommendedName>
</protein>
<dbReference type="Proteomes" id="UP000224567">
    <property type="component" value="Unassembled WGS sequence"/>
</dbReference>
<dbReference type="InterPro" id="IPR002110">
    <property type="entry name" value="Ankyrin_rpt"/>
</dbReference>
<sequence>MQELGTPTLRHTCKEQNGVADVMVRSTSVDNAPFDQLHILTVTPLYVAQDMVGDKHGVAFPRKIAITIVVNNVNTSPTLSNSIGGSNDTLPTSYLKWKISDNRLVKGLIFGPLDEEMLKYVVEKASARDVCLELEEICCHNSLDDFQESSSEQPVHEETKSIESKEYYKYYLPLYNASLCANWEKAKTFLTKDNEASQAHITSLLQTALHIAIGSKKNDNTKFFIENLVNSMTNDDALAIKDSFGETPLHYAARFGYLDVTKILVTRNSNLPHIVSNTGLYPIHLAVEYGYKYVDLVYYFFSITKDSAVYAGRSGARLLHRLICSDLYDFATQLVKSSPDLAKYSSNGSTPLALLATKTFGTSRVRSSKPLSLRIFQTRANVNDIENAINKTLLDKPKSKSPEWKQQNAIKLAECLCENLQSLSKKEINSIVGGPLLQAARFDNYKLVEIIVKKFPSSIYYCNKKGRNILRVAVENRCTNVYNLVCQMNQHRHHLMTSIDSSNNTVLHLAGKLTDETELNYNFGAALQMQEELRWFEAVKQMLPPSYYERSNNKGKTAHQVFVEQHSNLKIQGEKWMKNTASPCAIIAALIVTIACAASTTFPGIKKRENALPNSYKNGFFFAFAFSNTVSLSTSCISLFAFISLLTARYAEEDFLHVFPKRLLCGLLTLYASVEAMMLSFGCALYFLLENEMVFCVAFIVAVLPILAFQHWRGPLINHLVFVIKRKKTML</sequence>
<accession>A0A2G2WZC6</accession>
<dbReference type="Pfam" id="PF12796">
    <property type="entry name" value="Ank_2"/>
    <property type="match status" value="1"/>
</dbReference>
<name>A0A2G2WZC6_CAPBA</name>
<dbReference type="InterPro" id="IPR036770">
    <property type="entry name" value="Ankyrin_rpt-contain_sf"/>
</dbReference>
<organism evidence="4 5">
    <name type="scientific">Capsicum baccatum</name>
    <name type="common">Peruvian pepper</name>
    <dbReference type="NCBI Taxonomy" id="33114"/>
    <lineage>
        <taxon>Eukaryota</taxon>
        <taxon>Viridiplantae</taxon>
        <taxon>Streptophyta</taxon>
        <taxon>Embryophyta</taxon>
        <taxon>Tracheophyta</taxon>
        <taxon>Spermatophyta</taxon>
        <taxon>Magnoliopsida</taxon>
        <taxon>eudicotyledons</taxon>
        <taxon>Gunneridae</taxon>
        <taxon>Pentapetalae</taxon>
        <taxon>asterids</taxon>
        <taxon>lamiids</taxon>
        <taxon>Solanales</taxon>
        <taxon>Solanaceae</taxon>
        <taxon>Solanoideae</taxon>
        <taxon>Capsiceae</taxon>
        <taxon>Capsicum</taxon>
    </lineage>
</organism>
<evidence type="ECO:0000313" key="4">
    <source>
        <dbReference type="EMBL" id="PHT50594.1"/>
    </source>
</evidence>
<dbReference type="STRING" id="33114.A0A2G2WZC6"/>
<keyword evidence="5" id="KW-1185">Reference proteome</keyword>
<dbReference type="Pfam" id="PF13962">
    <property type="entry name" value="PGG"/>
    <property type="match status" value="1"/>
</dbReference>
<gene>
    <name evidence="4" type="ORF">CQW23_10341</name>
</gene>
<feature type="transmembrane region" description="Helical" evidence="2">
    <location>
        <begin position="580"/>
        <end position="599"/>
    </location>
</feature>
<evidence type="ECO:0000256" key="1">
    <source>
        <dbReference type="PROSITE-ProRule" id="PRU00023"/>
    </source>
</evidence>
<proteinExistence type="predicted"/>
<feature type="transmembrane region" description="Helical" evidence="2">
    <location>
        <begin position="668"/>
        <end position="689"/>
    </location>
</feature>
<dbReference type="AlphaFoldDB" id="A0A2G2WZC6"/>
<dbReference type="EMBL" id="MLFT02000004">
    <property type="protein sequence ID" value="PHT50594.1"/>
    <property type="molecule type" value="Genomic_DNA"/>
</dbReference>
<reference evidence="5" key="2">
    <citation type="journal article" date="2017" name="J. Anim. Genet.">
        <title>Multiple reference genome sequences of hot pepper reveal the massive evolution of plant disease resistance genes by retroduplication.</title>
        <authorList>
            <person name="Kim S."/>
            <person name="Park J."/>
            <person name="Yeom S.-I."/>
            <person name="Kim Y.-M."/>
            <person name="Seo E."/>
            <person name="Kim K.-T."/>
            <person name="Kim M.-S."/>
            <person name="Lee J.M."/>
            <person name="Cheong K."/>
            <person name="Shin H.-S."/>
            <person name="Kim S.-B."/>
            <person name="Han K."/>
            <person name="Lee J."/>
            <person name="Park M."/>
            <person name="Lee H.-A."/>
            <person name="Lee H.-Y."/>
            <person name="Lee Y."/>
            <person name="Oh S."/>
            <person name="Lee J.H."/>
            <person name="Choi E."/>
            <person name="Choi E."/>
            <person name="Lee S.E."/>
            <person name="Jeon J."/>
            <person name="Kim H."/>
            <person name="Choi G."/>
            <person name="Song H."/>
            <person name="Lee J."/>
            <person name="Lee S.-C."/>
            <person name="Kwon J.-K."/>
            <person name="Lee H.-Y."/>
            <person name="Koo N."/>
            <person name="Hong Y."/>
            <person name="Kim R.W."/>
            <person name="Kang W.-H."/>
            <person name="Huh J.H."/>
            <person name="Kang B.-C."/>
            <person name="Yang T.-J."/>
            <person name="Lee Y.-H."/>
            <person name="Bennetzen J.L."/>
            <person name="Choi D."/>
        </authorList>
    </citation>
    <scope>NUCLEOTIDE SEQUENCE [LARGE SCALE GENOMIC DNA]</scope>
    <source>
        <strain evidence="5">cv. PBC81</strain>
    </source>
</reference>
<keyword evidence="2" id="KW-0472">Membrane</keyword>
<dbReference type="GO" id="GO:0016020">
    <property type="term" value="C:membrane"/>
    <property type="evidence" value="ECO:0007669"/>
    <property type="project" value="TreeGrafter"/>
</dbReference>
<dbReference type="SUPFAM" id="SSF48403">
    <property type="entry name" value="Ankyrin repeat"/>
    <property type="match status" value="2"/>
</dbReference>
<evidence type="ECO:0000313" key="5">
    <source>
        <dbReference type="Proteomes" id="UP000224567"/>
    </source>
</evidence>
<evidence type="ECO:0000259" key="3">
    <source>
        <dbReference type="Pfam" id="PF13962"/>
    </source>
</evidence>